<dbReference type="GO" id="GO:0008009">
    <property type="term" value="F:chemokine activity"/>
    <property type="evidence" value="ECO:0007669"/>
    <property type="project" value="InterPro"/>
</dbReference>
<evidence type="ECO:0000259" key="4">
    <source>
        <dbReference type="SMART" id="SM00199"/>
    </source>
</evidence>
<evidence type="ECO:0000256" key="3">
    <source>
        <dbReference type="SAM" id="SignalP"/>
    </source>
</evidence>
<dbReference type="AlphaFoldDB" id="A0A6J2WRG5"/>
<sequence>MRALTLTLLCVVALTVSLSQCEARGRTDSTRCLCGGKPRARVKFGLIKKIDVYPPSNSCPDFEIVIIPKKGQPFCLDRSKKQGTRILEKMKQRKEPKRRQGKNKKRD</sequence>
<dbReference type="InterPro" id="IPR039809">
    <property type="entry name" value="Chemokine_b/g/d"/>
</dbReference>
<dbReference type="Proteomes" id="UP000504632">
    <property type="component" value="Chromosome 1"/>
</dbReference>
<keyword evidence="5" id="KW-1185">Reference proteome</keyword>
<dbReference type="SUPFAM" id="SSF54117">
    <property type="entry name" value="Interleukin 8-like chemokines"/>
    <property type="match status" value="1"/>
</dbReference>
<dbReference type="Gene3D" id="2.40.50.40">
    <property type="match status" value="1"/>
</dbReference>
<accession>A0A6J2WRG5</accession>
<name>A0A6J2WRG5_CHACN</name>
<feature type="signal peptide" evidence="3">
    <location>
        <begin position="1"/>
        <end position="23"/>
    </location>
</feature>
<keyword evidence="3" id="KW-0732">Signal</keyword>
<feature type="region of interest" description="Disordered" evidence="2">
    <location>
        <begin position="76"/>
        <end position="107"/>
    </location>
</feature>
<protein>
    <submittedName>
        <fullName evidence="6">C-X-C motif chemokine 10-like</fullName>
    </submittedName>
</protein>
<evidence type="ECO:0000313" key="5">
    <source>
        <dbReference type="Proteomes" id="UP000504632"/>
    </source>
</evidence>
<reference evidence="6" key="1">
    <citation type="submission" date="2025-08" db="UniProtKB">
        <authorList>
            <consortium name="RefSeq"/>
        </authorList>
    </citation>
    <scope>IDENTIFICATION</scope>
</reference>
<feature type="domain" description="Chemokine interleukin-8-like" evidence="4">
    <location>
        <begin position="29"/>
        <end position="90"/>
    </location>
</feature>
<dbReference type="GO" id="GO:0006955">
    <property type="term" value="P:immune response"/>
    <property type="evidence" value="ECO:0007669"/>
    <property type="project" value="InterPro"/>
</dbReference>
<organism evidence="5 6">
    <name type="scientific">Chanos chanos</name>
    <name type="common">Milkfish</name>
    <name type="synonym">Mugil chanos</name>
    <dbReference type="NCBI Taxonomy" id="29144"/>
    <lineage>
        <taxon>Eukaryota</taxon>
        <taxon>Metazoa</taxon>
        <taxon>Chordata</taxon>
        <taxon>Craniata</taxon>
        <taxon>Vertebrata</taxon>
        <taxon>Euteleostomi</taxon>
        <taxon>Actinopterygii</taxon>
        <taxon>Neopterygii</taxon>
        <taxon>Teleostei</taxon>
        <taxon>Ostariophysi</taxon>
        <taxon>Gonorynchiformes</taxon>
        <taxon>Chanidae</taxon>
        <taxon>Chanos</taxon>
    </lineage>
</organism>
<evidence type="ECO:0000256" key="2">
    <source>
        <dbReference type="SAM" id="MobiDB-lite"/>
    </source>
</evidence>
<dbReference type="RefSeq" id="XP_030646376.1">
    <property type="nucleotide sequence ID" value="XM_030790516.1"/>
</dbReference>
<dbReference type="Pfam" id="PF00048">
    <property type="entry name" value="IL8"/>
    <property type="match status" value="1"/>
</dbReference>
<proteinExistence type="predicted"/>
<dbReference type="InParanoid" id="A0A6J2WRG5"/>
<dbReference type="GO" id="GO:0005615">
    <property type="term" value="C:extracellular space"/>
    <property type="evidence" value="ECO:0007669"/>
    <property type="project" value="UniProtKB-KW"/>
</dbReference>
<dbReference type="FunCoup" id="A0A6J2WRG5">
    <property type="interactions" value="2"/>
</dbReference>
<evidence type="ECO:0000256" key="1">
    <source>
        <dbReference type="ARBA" id="ARBA00022514"/>
    </source>
</evidence>
<dbReference type="PANTHER" id="PTHR12015:SF210">
    <property type="entry name" value="C-X-C MOTIF CHEMOKINE 9"/>
    <property type="match status" value="1"/>
</dbReference>
<dbReference type="GeneID" id="115826633"/>
<dbReference type="SMART" id="SM00199">
    <property type="entry name" value="SCY"/>
    <property type="match status" value="1"/>
</dbReference>
<gene>
    <name evidence="6" type="primary">LOC115826633</name>
</gene>
<dbReference type="InterPro" id="IPR036048">
    <property type="entry name" value="Interleukin_8-like_sf"/>
</dbReference>
<dbReference type="OrthoDB" id="8872899at2759"/>
<feature type="compositionally biased region" description="Basic residues" evidence="2">
    <location>
        <begin position="91"/>
        <end position="107"/>
    </location>
</feature>
<evidence type="ECO:0000313" key="6">
    <source>
        <dbReference type="RefSeq" id="XP_030646376.1"/>
    </source>
</evidence>
<dbReference type="PANTHER" id="PTHR12015">
    <property type="entry name" value="SMALL INDUCIBLE CYTOKINE A"/>
    <property type="match status" value="1"/>
</dbReference>
<dbReference type="InterPro" id="IPR001811">
    <property type="entry name" value="Chemokine_IL8-like_dom"/>
</dbReference>
<keyword evidence="1" id="KW-0202">Cytokine</keyword>
<feature type="chain" id="PRO_5026911099" evidence="3">
    <location>
        <begin position="24"/>
        <end position="107"/>
    </location>
</feature>